<protein>
    <recommendedName>
        <fullName evidence="14">Mitochondrial 2-oxoglutarate/malate carrier protein</fullName>
    </recommendedName>
</protein>
<feature type="repeat" description="Solcar" evidence="10">
    <location>
        <begin position="179"/>
        <end position="262"/>
    </location>
</feature>
<gene>
    <name evidence="12" type="ORF">O3G_MSEX005010</name>
</gene>
<evidence type="ECO:0008006" key="14">
    <source>
        <dbReference type="Google" id="ProtNLM"/>
    </source>
</evidence>
<evidence type="ECO:0000256" key="10">
    <source>
        <dbReference type="PROSITE-ProRule" id="PRU00282"/>
    </source>
</evidence>
<keyword evidence="7" id="KW-1133">Transmembrane helix</keyword>
<evidence type="ECO:0000256" key="4">
    <source>
        <dbReference type="ARBA" id="ARBA00022692"/>
    </source>
</evidence>
<dbReference type="PROSITE" id="PS50920">
    <property type="entry name" value="SOLCAR"/>
    <property type="match status" value="3"/>
</dbReference>
<comment type="similarity">
    <text evidence="2 11">Belongs to the mitochondrial carrier (TC 2.A.29) family.</text>
</comment>
<comment type="subcellular location">
    <subcellularLocation>
        <location evidence="1">Mitochondrion inner membrane</location>
        <topology evidence="1">Multi-pass membrane protein</topology>
    </subcellularLocation>
</comment>
<keyword evidence="3 11" id="KW-0813">Transport</keyword>
<dbReference type="AlphaFoldDB" id="A0A921YZA4"/>
<dbReference type="InterPro" id="IPR050391">
    <property type="entry name" value="Mito_Metabolite_Transporter"/>
</dbReference>
<evidence type="ECO:0000256" key="5">
    <source>
        <dbReference type="ARBA" id="ARBA00022737"/>
    </source>
</evidence>
<dbReference type="EMBL" id="JH668345">
    <property type="protein sequence ID" value="KAG6447489.1"/>
    <property type="molecule type" value="Genomic_DNA"/>
</dbReference>
<evidence type="ECO:0000256" key="7">
    <source>
        <dbReference type="ARBA" id="ARBA00022989"/>
    </source>
</evidence>
<evidence type="ECO:0000313" key="13">
    <source>
        <dbReference type="Proteomes" id="UP000791440"/>
    </source>
</evidence>
<keyword evidence="6" id="KW-0999">Mitochondrion inner membrane</keyword>
<evidence type="ECO:0000256" key="1">
    <source>
        <dbReference type="ARBA" id="ARBA00004448"/>
    </source>
</evidence>
<dbReference type="GO" id="GO:0005743">
    <property type="term" value="C:mitochondrial inner membrane"/>
    <property type="evidence" value="ECO:0007669"/>
    <property type="project" value="UniProtKB-SubCell"/>
</dbReference>
<keyword evidence="8" id="KW-0496">Mitochondrion</keyword>
<evidence type="ECO:0000256" key="8">
    <source>
        <dbReference type="ARBA" id="ARBA00023128"/>
    </source>
</evidence>
<reference evidence="12" key="1">
    <citation type="journal article" date="2016" name="Insect Biochem. Mol. Biol.">
        <title>Multifaceted biological insights from a draft genome sequence of the tobacco hornworm moth, Manduca sexta.</title>
        <authorList>
            <person name="Kanost M.R."/>
            <person name="Arrese E.L."/>
            <person name="Cao X."/>
            <person name="Chen Y.R."/>
            <person name="Chellapilla S."/>
            <person name="Goldsmith M.R."/>
            <person name="Grosse-Wilde E."/>
            <person name="Heckel D.G."/>
            <person name="Herndon N."/>
            <person name="Jiang H."/>
            <person name="Papanicolaou A."/>
            <person name="Qu J."/>
            <person name="Soulages J.L."/>
            <person name="Vogel H."/>
            <person name="Walters J."/>
            <person name="Waterhouse R.M."/>
            <person name="Ahn S.J."/>
            <person name="Almeida F.C."/>
            <person name="An C."/>
            <person name="Aqrawi P."/>
            <person name="Bretschneider A."/>
            <person name="Bryant W.B."/>
            <person name="Bucks S."/>
            <person name="Chao H."/>
            <person name="Chevignon G."/>
            <person name="Christen J.M."/>
            <person name="Clarke D.F."/>
            <person name="Dittmer N.T."/>
            <person name="Ferguson L.C.F."/>
            <person name="Garavelou S."/>
            <person name="Gordon K.H.J."/>
            <person name="Gunaratna R.T."/>
            <person name="Han Y."/>
            <person name="Hauser F."/>
            <person name="He Y."/>
            <person name="Heidel-Fischer H."/>
            <person name="Hirsh A."/>
            <person name="Hu Y."/>
            <person name="Jiang H."/>
            <person name="Kalra D."/>
            <person name="Klinner C."/>
            <person name="Konig C."/>
            <person name="Kovar C."/>
            <person name="Kroll A.R."/>
            <person name="Kuwar S.S."/>
            <person name="Lee S.L."/>
            <person name="Lehman R."/>
            <person name="Li K."/>
            <person name="Li Z."/>
            <person name="Liang H."/>
            <person name="Lovelace S."/>
            <person name="Lu Z."/>
            <person name="Mansfield J.H."/>
            <person name="McCulloch K.J."/>
            <person name="Mathew T."/>
            <person name="Morton B."/>
            <person name="Muzny D.M."/>
            <person name="Neunemann D."/>
            <person name="Ongeri F."/>
            <person name="Pauchet Y."/>
            <person name="Pu L.L."/>
            <person name="Pyrousis I."/>
            <person name="Rao X.J."/>
            <person name="Redding A."/>
            <person name="Roesel C."/>
            <person name="Sanchez-Gracia A."/>
            <person name="Schaack S."/>
            <person name="Shukla A."/>
            <person name="Tetreau G."/>
            <person name="Wang Y."/>
            <person name="Xiong G.H."/>
            <person name="Traut W."/>
            <person name="Walsh T.K."/>
            <person name="Worley K.C."/>
            <person name="Wu D."/>
            <person name="Wu W."/>
            <person name="Wu Y.Q."/>
            <person name="Zhang X."/>
            <person name="Zou Z."/>
            <person name="Zucker H."/>
            <person name="Briscoe A.D."/>
            <person name="Burmester T."/>
            <person name="Clem R.J."/>
            <person name="Feyereisen R."/>
            <person name="Grimmelikhuijzen C.J.P."/>
            <person name="Hamodrakas S.J."/>
            <person name="Hansson B.S."/>
            <person name="Huguet E."/>
            <person name="Jermiin L.S."/>
            <person name="Lan Q."/>
            <person name="Lehman H.K."/>
            <person name="Lorenzen M."/>
            <person name="Merzendorfer H."/>
            <person name="Michalopoulos I."/>
            <person name="Morton D.B."/>
            <person name="Muthukrishnan S."/>
            <person name="Oakeshott J.G."/>
            <person name="Palmer W."/>
            <person name="Park Y."/>
            <person name="Passarelli A.L."/>
            <person name="Rozas J."/>
            <person name="Schwartz L.M."/>
            <person name="Smith W."/>
            <person name="Southgate A."/>
            <person name="Vilcinskas A."/>
            <person name="Vogt R."/>
            <person name="Wang P."/>
            <person name="Werren J."/>
            <person name="Yu X.Q."/>
            <person name="Zhou J.J."/>
            <person name="Brown S.J."/>
            <person name="Scherer S.E."/>
            <person name="Richards S."/>
            <person name="Blissard G.W."/>
        </authorList>
    </citation>
    <scope>NUCLEOTIDE SEQUENCE</scope>
</reference>
<comment type="caution">
    <text evidence="12">The sequence shown here is derived from an EMBL/GenBank/DDBJ whole genome shotgun (WGS) entry which is preliminary data.</text>
</comment>
<evidence type="ECO:0000256" key="3">
    <source>
        <dbReference type="ARBA" id="ARBA00022448"/>
    </source>
</evidence>
<name>A0A921YZA4_MANSE</name>
<evidence type="ECO:0000256" key="2">
    <source>
        <dbReference type="ARBA" id="ARBA00006375"/>
    </source>
</evidence>
<keyword evidence="13" id="KW-1185">Reference proteome</keyword>
<dbReference type="PANTHER" id="PTHR45618">
    <property type="entry name" value="MITOCHONDRIAL DICARBOXYLATE CARRIER-RELATED"/>
    <property type="match status" value="1"/>
</dbReference>
<keyword evidence="9 10" id="KW-0472">Membrane</keyword>
<reference evidence="12" key="2">
    <citation type="submission" date="2020-12" db="EMBL/GenBank/DDBJ databases">
        <authorList>
            <person name="Kanost M."/>
        </authorList>
    </citation>
    <scope>NUCLEOTIDE SEQUENCE</scope>
</reference>
<keyword evidence="5" id="KW-0677">Repeat</keyword>
<evidence type="ECO:0000256" key="11">
    <source>
        <dbReference type="RuleBase" id="RU000488"/>
    </source>
</evidence>
<accession>A0A921YZA4</accession>
<proteinExistence type="inferred from homology"/>
<dbReference type="InterPro" id="IPR018108">
    <property type="entry name" value="MCP_transmembrane"/>
</dbReference>
<evidence type="ECO:0000256" key="6">
    <source>
        <dbReference type="ARBA" id="ARBA00022792"/>
    </source>
</evidence>
<dbReference type="Pfam" id="PF00153">
    <property type="entry name" value="Mito_carr"/>
    <property type="match status" value="3"/>
</dbReference>
<evidence type="ECO:0000313" key="12">
    <source>
        <dbReference type="EMBL" id="KAG6447489.1"/>
    </source>
</evidence>
<evidence type="ECO:0000256" key="9">
    <source>
        <dbReference type="ARBA" id="ARBA00023136"/>
    </source>
</evidence>
<dbReference type="Proteomes" id="UP000791440">
    <property type="component" value="Unassembled WGS sequence"/>
</dbReference>
<keyword evidence="4 10" id="KW-0812">Transmembrane</keyword>
<sequence>MLATCVVQPMDLVKTRMQLMGPAGKNASTGGVIRDILKAEGLFGFYTGLSAGLFRQATYTTGRMGVFNSLFEYYKKNYGVPSFPMKIWMGVVAGGMGAFVGTPAEVALIRMTADGRLPPDKRRNYKNVFNALGRMAREEGITSLWRGATATITRAMVVNAAQLGTYAQSREALLPSMGEGISLHFCASMISGFITSACSLPVDIVKTRVQNAAKGTGQVAVLMGVIKNEGVLALWSGFLPTYAKIGPHTVLTFLFMEQLNSLYFKMA</sequence>
<dbReference type="FunFam" id="1.50.40.10:FF:000009">
    <property type="entry name" value="Mitochondrial 2-oxoglutarate/malate carrier protein"/>
    <property type="match status" value="1"/>
</dbReference>
<organism evidence="12 13">
    <name type="scientific">Manduca sexta</name>
    <name type="common">Tobacco hawkmoth</name>
    <name type="synonym">Tobacco hornworm</name>
    <dbReference type="NCBI Taxonomy" id="7130"/>
    <lineage>
        <taxon>Eukaryota</taxon>
        <taxon>Metazoa</taxon>
        <taxon>Ecdysozoa</taxon>
        <taxon>Arthropoda</taxon>
        <taxon>Hexapoda</taxon>
        <taxon>Insecta</taxon>
        <taxon>Pterygota</taxon>
        <taxon>Neoptera</taxon>
        <taxon>Endopterygota</taxon>
        <taxon>Lepidoptera</taxon>
        <taxon>Glossata</taxon>
        <taxon>Ditrysia</taxon>
        <taxon>Bombycoidea</taxon>
        <taxon>Sphingidae</taxon>
        <taxon>Sphinginae</taxon>
        <taxon>Sphingini</taxon>
        <taxon>Manduca</taxon>
    </lineage>
</organism>
<feature type="repeat" description="Solcar" evidence="10">
    <location>
        <begin position="1"/>
        <end position="73"/>
    </location>
</feature>
<feature type="repeat" description="Solcar" evidence="10">
    <location>
        <begin position="81"/>
        <end position="172"/>
    </location>
</feature>